<feature type="domain" description="Cullin family profile" evidence="2">
    <location>
        <begin position="447"/>
        <end position="632"/>
    </location>
</feature>
<dbReference type="InterPro" id="IPR059120">
    <property type="entry name" value="Cullin-like_AB"/>
</dbReference>
<evidence type="ECO:0000313" key="4">
    <source>
        <dbReference type="Proteomes" id="UP000195602"/>
    </source>
</evidence>
<dbReference type="Pfam" id="PF26557">
    <property type="entry name" value="Cullin_AB"/>
    <property type="match status" value="1"/>
</dbReference>
<dbReference type="PROSITE" id="PS50069">
    <property type="entry name" value="CULLIN_2"/>
    <property type="match status" value="1"/>
</dbReference>
<name>A0AA91Q104_CLALS</name>
<dbReference type="Pfam" id="PF25773">
    <property type="entry name" value="TPR_ANAPC2"/>
    <property type="match status" value="1"/>
</dbReference>
<dbReference type="GO" id="GO:0007091">
    <property type="term" value="P:metaphase/anaphase transition of mitotic cell cycle"/>
    <property type="evidence" value="ECO:0007669"/>
    <property type="project" value="TreeGrafter"/>
</dbReference>
<proteinExistence type="inferred from homology"/>
<dbReference type="PANTHER" id="PTHR45957:SF1">
    <property type="entry name" value="ANAPHASE-PROMOTING COMPLEX SUBUNIT 2"/>
    <property type="match status" value="1"/>
</dbReference>
<sequence length="650" mass="71215">MTLSATLIAREIPLPGLADLSPDSEIENDIELLLHWLQPNSFDAEVSPPTPRIRVAARRCLNDPAGSLHFVRLWLNAIRPHLEARLAPLAASAPLAAVVDLAARSHRRYLAQAAHLPLSARAAQFFSRALAGMYTHYLSSPRIEKEISVCLSQELDAELVRTLSRLGLATSVRAAMVAVCVSRVREQADYMCARRWNKPVLGALEDWAREFARGASPPFASPKTSHVAAGGAASPAEAFSFVEDDVERTLLSGFDWIDSDQSHINQSAVFTNELARIAQNELLALRTREIYDIVAAYPESSAALAELHTCLDGAGAASRSNLVDTFVSACMVRLLHSGSTTDAVILAYMRTIRAFLVMDTSGVLLDKVARPLRRYLRSRMDLVPKLALGMLDSKSSNPLAELAHELSTTNPSPPELDDLSDIAWVPDPIDALPDFQKGKAADVLDAIVSVLPSSTMLIEELTRVLGDRLLNWKEYDSGDVVHNVELLKARFGSAEFATLDVMVRDMVESNALNMAVSCPPLRLAVLSKLYWPNVGDGDTSTLNVPVQGVFELYNKRYASTRKGRSLALIPEYGTVTLDLVFAHGKRTFTVTPTQATVINQFDGFNVEKKLFEVANAIGLSEYATSNALAFWVQQGILEKHDESYHTVENS</sequence>
<protein>
    <submittedName>
        <fullName evidence="3">Anaphase promoting complex subunit</fullName>
    </submittedName>
</protein>
<comment type="similarity">
    <text evidence="1">Belongs to the cullin family.</text>
</comment>
<dbReference type="InterPro" id="IPR057975">
    <property type="entry name" value="TPR_ANAPC2"/>
</dbReference>
<dbReference type="InterPro" id="IPR044554">
    <property type="entry name" value="ANAPC2"/>
</dbReference>
<evidence type="ECO:0000256" key="1">
    <source>
        <dbReference type="PROSITE-ProRule" id="PRU00330"/>
    </source>
</evidence>
<dbReference type="InterPro" id="IPR016158">
    <property type="entry name" value="Cullin_homology"/>
</dbReference>
<dbReference type="PANTHER" id="PTHR45957">
    <property type="entry name" value="ANAPHASE-PROMOTING COMPLEX SUBUNIT 2"/>
    <property type="match status" value="1"/>
</dbReference>
<dbReference type="KEGG" id="clus:A9F13_06g02618"/>
<dbReference type="GO" id="GO:0070979">
    <property type="term" value="P:protein K11-linked ubiquitination"/>
    <property type="evidence" value="ECO:0007669"/>
    <property type="project" value="TreeGrafter"/>
</dbReference>
<dbReference type="Gene3D" id="3.30.230.130">
    <property type="entry name" value="Cullin, Chain C, Domain 2"/>
    <property type="match status" value="1"/>
</dbReference>
<dbReference type="EMBL" id="LYUB02000006">
    <property type="protein sequence ID" value="OVF09112.1"/>
    <property type="molecule type" value="Genomic_DNA"/>
</dbReference>
<dbReference type="GO" id="GO:0005680">
    <property type="term" value="C:anaphase-promoting complex"/>
    <property type="evidence" value="ECO:0007669"/>
    <property type="project" value="TreeGrafter"/>
</dbReference>
<dbReference type="GO" id="GO:0006511">
    <property type="term" value="P:ubiquitin-dependent protein catabolic process"/>
    <property type="evidence" value="ECO:0007669"/>
    <property type="project" value="InterPro"/>
</dbReference>
<evidence type="ECO:0000313" key="3">
    <source>
        <dbReference type="EMBL" id="OVF09112.1"/>
    </source>
</evidence>
<dbReference type="GO" id="GO:0031625">
    <property type="term" value="F:ubiquitin protein ligase binding"/>
    <property type="evidence" value="ECO:0007669"/>
    <property type="project" value="InterPro"/>
</dbReference>
<evidence type="ECO:0000259" key="2">
    <source>
        <dbReference type="PROSITE" id="PS50069"/>
    </source>
</evidence>
<comment type="caution">
    <text evidence="3">The sequence shown here is derived from an EMBL/GenBank/DDBJ whole genome shotgun (WGS) entry which is preliminary data.</text>
</comment>
<organism evidence="3 4">
    <name type="scientific">Clavispora lusitaniae</name>
    <name type="common">Candida lusitaniae</name>
    <dbReference type="NCBI Taxonomy" id="36911"/>
    <lineage>
        <taxon>Eukaryota</taxon>
        <taxon>Fungi</taxon>
        <taxon>Dikarya</taxon>
        <taxon>Ascomycota</taxon>
        <taxon>Saccharomycotina</taxon>
        <taxon>Pichiomycetes</taxon>
        <taxon>Metschnikowiaceae</taxon>
        <taxon>Clavispora</taxon>
    </lineage>
</organism>
<dbReference type="InterPro" id="IPR036317">
    <property type="entry name" value="Cullin_homology_sf"/>
</dbReference>
<dbReference type="AlphaFoldDB" id="A0AA91Q104"/>
<reference evidence="3 4" key="1">
    <citation type="submission" date="2017-04" db="EMBL/GenBank/DDBJ databases">
        <title>Draft genome of the yeast Clavispora lusitaniae type strain CBS 6936.</title>
        <authorList>
            <person name="Durrens P."/>
            <person name="Klopp C."/>
            <person name="Biteau N."/>
            <person name="Fitton-Ouhabi V."/>
            <person name="Dementhon K."/>
            <person name="Accoceberry I."/>
            <person name="Sherman D.J."/>
            <person name="Noel T."/>
        </authorList>
    </citation>
    <scope>NUCLEOTIDE SEQUENCE [LARGE SCALE GENOMIC DNA]</scope>
    <source>
        <strain evidence="3 4">CBS 6936</strain>
    </source>
</reference>
<dbReference type="SUPFAM" id="SSF75632">
    <property type="entry name" value="Cullin homology domain"/>
    <property type="match status" value="1"/>
</dbReference>
<dbReference type="Proteomes" id="UP000195602">
    <property type="component" value="Unassembled WGS sequence"/>
</dbReference>
<accession>A0AA91Q104</accession>
<gene>
    <name evidence="3" type="ORF">A9F13_06g02618</name>
</gene>